<proteinExistence type="inferred from homology"/>
<evidence type="ECO:0000256" key="2">
    <source>
        <dbReference type="ARBA" id="ARBA00049988"/>
    </source>
</evidence>
<keyword evidence="4" id="KW-1185">Reference proteome</keyword>
<accession>A0A7Y6RH01</accession>
<dbReference type="Proteomes" id="UP000589984">
    <property type="component" value="Unassembled WGS sequence"/>
</dbReference>
<sequence length="88" mass="10011">MSAVNRIDIRTDLETKQLVERASAASGCTVTQYLTRLIRTDAPKILEEVASIRLTNEQFDHFIDVCSREEPLSDKIKETARKLDIEGF</sequence>
<dbReference type="Pfam" id="PF08681">
    <property type="entry name" value="TacA1"/>
    <property type="match status" value="1"/>
</dbReference>
<keyword evidence="1" id="KW-1277">Toxin-antitoxin system</keyword>
<dbReference type="InterPro" id="IPR010985">
    <property type="entry name" value="Ribbon_hlx_hlx"/>
</dbReference>
<dbReference type="Gene3D" id="1.20.5.780">
    <property type="entry name" value="Single helix bin"/>
    <property type="match status" value="1"/>
</dbReference>
<evidence type="ECO:0000313" key="4">
    <source>
        <dbReference type="Proteomes" id="UP000589984"/>
    </source>
</evidence>
<organism evidence="3 4">
    <name type="scientific">Vreelandella maris</name>
    <dbReference type="NCBI Taxonomy" id="2729617"/>
    <lineage>
        <taxon>Bacteria</taxon>
        <taxon>Pseudomonadati</taxon>
        <taxon>Pseudomonadota</taxon>
        <taxon>Gammaproteobacteria</taxon>
        <taxon>Oceanospirillales</taxon>
        <taxon>Halomonadaceae</taxon>
        <taxon>Vreelandella</taxon>
    </lineage>
</organism>
<dbReference type="SUPFAM" id="SSF47598">
    <property type="entry name" value="Ribbon-helix-helix"/>
    <property type="match status" value="1"/>
</dbReference>
<reference evidence="3 4" key="1">
    <citation type="submission" date="2020-06" db="EMBL/GenBank/DDBJ databases">
        <title>Halomonas sp. QX-1 draft genome sequence.</title>
        <authorList>
            <person name="Qiu X."/>
        </authorList>
    </citation>
    <scope>NUCLEOTIDE SEQUENCE [LARGE SCALE GENOMIC DNA]</scope>
    <source>
        <strain evidence="3 4">QX-1</strain>
    </source>
</reference>
<dbReference type="AlphaFoldDB" id="A0A7Y6RH01"/>
<name>A0A7Y6RH01_9GAMM</name>
<protein>
    <submittedName>
        <fullName evidence="3">DUF1778 domain-containing protein</fullName>
    </submittedName>
</protein>
<dbReference type="InterPro" id="IPR014795">
    <property type="entry name" value="TacA_1-like"/>
</dbReference>
<evidence type="ECO:0000313" key="3">
    <source>
        <dbReference type="EMBL" id="NVF16628.1"/>
    </source>
</evidence>
<dbReference type="EMBL" id="JABWCV010000052">
    <property type="protein sequence ID" value="NVF16628.1"/>
    <property type="molecule type" value="Genomic_DNA"/>
</dbReference>
<comment type="caution">
    <text evidence="3">The sequence shown here is derived from an EMBL/GenBank/DDBJ whole genome shotgun (WGS) entry which is preliminary data.</text>
</comment>
<evidence type="ECO:0000256" key="1">
    <source>
        <dbReference type="ARBA" id="ARBA00022649"/>
    </source>
</evidence>
<comment type="similarity">
    <text evidence="2">Belongs to the TacA antitoxin family.</text>
</comment>
<dbReference type="GO" id="GO:0006355">
    <property type="term" value="P:regulation of DNA-templated transcription"/>
    <property type="evidence" value="ECO:0007669"/>
    <property type="project" value="InterPro"/>
</dbReference>
<dbReference type="RefSeq" id="WP_176305109.1">
    <property type="nucleotide sequence ID" value="NZ_JABWCV010000052.1"/>
</dbReference>
<gene>
    <name evidence="3" type="ORF">HUO07_21145</name>
</gene>